<evidence type="ECO:0000313" key="1">
    <source>
        <dbReference type="EMBL" id="UYV72956.1"/>
    </source>
</evidence>
<organism evidence="1 2">
    <name type="scientific">Cordylochernes scorpioides</name>
    <dbReference type="NCBI Taxonomy" id="51811"/>
    <lineage>
        <taxon>Eukaryota</taxon>
        <taxon>Metazoa</taxon>
        <taxon>Ecdysozoa</taxon>
        <taxon>Arthropoda</taxon>
        <taxon>Chelicerata</taxon>
        <taxon>Arachnida</taxon>
        <taxon>Pseudoscorpiones</taxon>
        <taxon>Cheliferoidea</taxon>
        <taxon>Chernetidae</taxon>
        <taxon>Cordylochernes</taxon>
    </lineage>
</organism>
<protein>
    <submittedName>
        <fullName evidence="1">Uncharacterized protein</fullName>
    </submittedName>
</protein>
<reference evidence="1 2" key="1">
    <citation type="submission" date="2022-01" db="EMBL/GenBank/DDBJ databases">
        <title>A chromosomal length assembly of Cordylochernes scorpioides.</title>
        <authorList>
            <person name="Zeh D."/>
            <person name="Zeh J."/>
        </authorList>
    </citation>
    <scope>NUCLEOTIDE SEQUENCE [LARGE SCALE GENOMIC DNA]</scope>
    <source>
        <strain evidence="1">IN4F17</strain>
        <tissue evidence="1">Whole Body</tissue>
    </source>
</reference>
<accession>A0ABY6KVQ3</accession>
<keyword evidence="2" id="KW-1185">Reference proteome</keyword>
<proteinExistence type="predicted"/>
<evidence type="ECO:0000313" key="2">
    <source>
        <dbReference type="Proteomes" id="UP001235939"/>
    </source>
</evidence>
<dbReference type="EMBL" id="CP092872">
    <property type="protein sequence ID" value="UYV72956.1"/>
    <property type="molecule type" value="Genomic_DNA"/>
</dbReference>
<gene>
    <name evidence="1" type="ORF">LAZ67_10001268</name>
</gene>
<sequence length="65" mass="7665">MIIERRRDGLVLQGCMLNGSCTMVLHEVVSLEELHHDLTTCSYSFLECRRYSNISNMPKNEKYLW</sequence>
<name>A0ABY6KVQ3_9ARAC</name>
<dbReference type="Proteomes" id="UP001235939">
    <property type="component" value="Chromosome 10"/>
</dbReference>